<evidence type="ECO:0000256" key="2">
    <source>
        <dbReference type="ARBA" id="ARBA00022553"/>
    </source>
</evidence>
<dbReference type="InterPro" id="IPR036736">
    <property type="entry name" value="ACP-like_sf"/>
</dbReference>
<dbReference type="Pfam" id="PF07993">
    <property type="entry name" value="NAD_binding_4"/>
    <property type="match status" value="1"/>
</dbReference>
<dbReference type="Gene3D" id="3.40.50.980">
    <property type="match status" value="2"/>
</dbReference>
<dbReference type="InterPro" id="IPR036291">
    <property type="entry name" value="NAD(P)-bd_dom_sf"/>
</dbReference>
<keyword evidence="2" id="KW-0597">Phosphoprotein</keyword>
<dbReference type="Pfam" id="PF00501">
    <property type="entry name" value="AMP-binding"/>
    <property type="match status" value="1"/>
</dbReference>
<dbReference type="PROSITE" id="PS00455">
    <property type="entry name" value="AMP_BINDING"/>
    <property type="match status" value="1"/>
</dbReference>
<dbReference type="InterPro" id="IPR013120">
    <property type="entry name" value="FAR_NAD-bd"/>
</dbReference>
<dbReference type="NCBIfam" id="TIGR01746">
    <property type="entry name" value="Thioester-redct"/>
    <property type="match status" value="1"/>
</dbReference>
<dbReference type="SUPFAM" id="SSF56801">
    <property type="entry name" value="Acetyl-CoA synthetase-like"/>
    <property type="match status" value="1"/>
</dbReference>
<dbReference type="AlphaFoldDB" id="A0A8E0QZZ8"/>
<feature type="domain" description="Carrier" evidence="4">
    <location>
        <begin position="537"/>
        <end position="614"/>
    </location>
</feature>
<dbReference type="Gene3D" id="1.10.1200.10">
    <property type="entry name" value="ACP-like"/>
    <property type="match status" value="1"/>
</dbReference>
<dbReference type="InterPro" id="IPR045851">
    <property type="entry name" value="AMP-bd_C_sf"/>
</dbReference>
<dbReference type="PANTHER" id="PTHR44845:SF6">
    <property type="entry name" value="BETA-ALANINE-ACTIVATING ENZYME"/>
    <property type="match status" value="1"/>
</dbReference>
<dbReference type="PROSITE" id="PS00012">
    <property type="entry name" value="PHOSPHOPANTETHEINE"/>
    <property type="match status" value="1"/>
</dbReference>
<dbReference type="RefSeq" id="XP_043149670.1">
    <property type="nucleotide sequence ID" value="XM_043293735.1"/>
</dbReference>
<dbReference type="CDD" id="cd05235">
    <property type="entry name" value="SDR_e1"/>
    <property type="match status" value="1"/>
</dbReference>
<protein>
    <submittedName>
        <fullName evidence="5">NRPS-like protein biosynthetic cluster</fullName>
    </submittedName>
</protein>
<reference evidence="5" key="2">
    <citation type="submission" date="2021-01" db="EMBL/GenBank/DDBJ databases">
        <title>Pan-genome distribution and transcriptional activeness of fungal secondary metabolism genes in Aspergillus section Fumigati.</title>
        <authorList>
            <person name="Takahashi H."/>
            <person name="Umemura M."/>
            <person name="Ninomiya A."/>
            <person name="Kusuya Y."/>
            <person name="Urayama S."/>
            <person name="Shimizu M."/>
            <person name="Watanabe A."/>
            <person name="Kamei K."/>
            <person name="Yaguchi T."/>
            <person name="Hagiwara D."/>
        </authorList>
    </citation>
    <scope>NUCLEOTIDE SEQUENCE</scope>
    <source>
        <strain evidence="5">IFM 46973</strain>
    </source>
</reference>
<dbReference type="PANTHER" id="PTHR44845">
    <property type="entry name" value="CARRIER DOMAIN-CONTAINING PROTEIN"/>
    <property type="match status" value="1"/>
</dbReference>
<evidence type="ECO:0000313" key="5">
    <source>
        <dbReference type="EMBL" id="GIC92404.1"/>
    </source>
</evidence>
<dbReference type="PROSITE" id="PS50075">
    <property type="entry name" value="CARRIER"/>
    <property type="match status" value="1"/>
</dbReference>
<accession>A0A8E0QZZ8</accession>
<keyword evidence="1" id="KW-0596">Phosphopantetheine</keyword>
<dbReference type="Pfam" id="PF00550">
    <property type="entry name" value="PP-binding"/>
    <property type="match status" value="1"/>
</dbReference>
<evidence type="ECO:0000259" key="4">
    <source>
        <dbReference type="PROSITE" id="PS50075"/>
    </source>
</evidence>
<dbReference type="GeneID" id="66996347"/>
<dbReference type="InterPro" id="IPR010071">
    <property type="entry name" value="AA_adenyl_dom"/>
</dbReference>
<proteinExistence type="inferred from homology"/>
<dbReference type="Gene3D" id="2.30.38.10">
    <property type="entry name" value="Luciferase, Domain 3"/>
    <property type="match status" value="1"/>
</dbReference>
<dbReference type="InterPro" id="IPR010080">
    <property type="entry name" value="Thioester_reductase-like_dom"/>
</dbReference>
<comment type="caution">
    <text evidence="5">The sequence shown here is derived from an EMBL/GenBank/DDBJ whole genome shotgun (WGS) entry which is preliminary data.</text>
</comment>
<dbReference type="InterPro" id="IPR020845">
    <property type="entry name" value="AMP-binding_CS"/>
</dbReference>
<dbReference type="SUPFAM" id="SSF51735">
    <property type="entry name" value="NAD(P)-binding Rossmann-fold domains"/>
    <property type="match status" value="1"/>
</dbReference>
<evidence type="ECO:0000313" key="6">
    <source>
        <dbReference type="Proteomes" id="UP000036893"/>
    </source>
</evidence>
<sequence>MPTAPIHRYTLPSKMVCSAEDQWNPGLGALFQAQASANGAATAVESNGHALSYADLHWKALYLAQQIHGLCPCDETPVGILIPRGMNHVLAQIAVLYSGRSCVPLDVNMSDDHLSDMLRNINSNLVICDQEHRHRLPTFTHVLADHTIEASDSGFEPLFKGPKSCSHILHTSGTTGKPKAVESFAEGLINLCHDPSAFVKKGDRVGHIASVAFDISLVEIWGSLLNGATIVCIPMETVLDPIELSHYIKRMKLNVVQLTTSLLDITAYASPSAFSSLDTLITGGEAINVQTIRSIFEGGTPRRIINGYGPTECSVYSLWHQVSREEAQQGEIPVGKPFRYVQTFLVDENLMPVKPGVIGELLVAGAGVAGGYIGEPEKTAKSFVSLPHLPLKSNRGIEHIYRTGDLMRMNEDGVYYYVGRRDSQVKIRGQRVEIEALESNLLGTKLVSAAAVIKITPKGVGRSPFLVAFCVPISHCITVAAITKEYVERYSHLIVPRIELMGSLPLKTSGKTDRGELERRYLAKIEDSCMASRPAGKDISNVEDKLKSLCIEVLSLPTKGFEPNDDFMAMGANSLMAATLLSKINCTFGVSLRASMLYENKTLRSLTNLLENIRDKSMELTNESEQEIWLQDAQLGQHLEPLPGTLVDWEDVSEGRIFLTGATGFVGAFFLAELLRMPTVKMVACLVRASDKAAGRLRLENILRKYQIYSDLDKVVVVPGSFGEANLGLNRRDYDYYAEWASVVFHLGAKVSYVAPYSSHRMDNVVGTCNILKFANHKRLKATHYTSTIAVYGPTGLVTGTKFVHEDERPASHLTALHYDTGYAQSQYVAEAIVWNAIDNGLPVAIYRPGFVLGHSKTGVCNPDDFVGRVFASCMEMGCYPLLPNQRKEFIPVDYIVGAILHISKSKDNLGHAYNLVHPDKKHAIDMCTSFNLLKSICPYPMHGVTYAEWVQSLSLRPNDPLYPLVPMLKEKVLGERTRWEVYENMVEYGRENLHNALKDAPEILACDPVALLFGRYLRSWLPISCPN</sequence>
<dbReference type="InterPro" id="IPR009081">
    <property type="entry name" value="PP-bd_ACP"/>
</dbReference>
<dbReference type="NCBIfam" id="TIGR01733">
    <property type="entry name" value="AA-adenyl-dom"/>
    <property type="match status" value="1"/>
</dbReference>
<dbReference type="Gene3D" id="3.40.50.720">
    <property type="entry name" value="NAD(P)-binding Rossmann-like Domain"/>
    <property type="match status" value="1"/>
</dbReference>
<dbReference type="EMBL" id="BBXM02000007">
    <property type="protein sequence ID" value="GIC92404.1"/>
    <property type="molecule type" value="Genomic_DNA"/>
</dbReference>
<dbReference type="InterPro" id="IPR006162">
    <property type="entry name" value="Ppantetheine_attach_site"/>
</dbReference>
<name>A0A8E0QZZ8_9EURO</name>
<evidence type="ECO:0000256" key="3">
    <source>
        <dbReference type="ARBA" id="ARBA00029454"/>
    </source>
</evidence>
<dbReference type="CDD" id="cd05930">
    <property type="entry name" value="A_NRPS"/>
    <property type="match status" value="1"/>
</dbReference>
<organism evidence="5 6">
    <name type="scientific">Aspergillus udagawae</name>
    <dbReference type="NCBI Taxonomy" id="91492"/>
    <lineage>
        <taxon>Eukaryota</taxon>
        <taxon>Fungi</taxon>
        <taxon>Dikarya</taxon>
        <taxon>Ascomycota</taxon>
        <taxon>Pezizomycotina</taxon>
        <taxon>Eurotiomycetes</taxon>
        <taxon>Eurotiomycetidae</taxon>
        <taxon>Eurotiales</taxon>
        <taxon>Aspergillaceae</taxon>
        <taxon>Aspergillus</taxon>
        <taxon>Aspergillus subgen. Fumigati</taxon>
    </lineage>
</organism>
<comment type="similarity">
    <text evidence="3">Belongs to the NRP synthetase family.</text>
</comment>
<dbReference type="Proteomes" id="UP000036893">
    <property type="component" value="Unassembled WGS sequence"/>
</dbReference>
<evidence type="ECO:0000256" key="1">
    <source>
        <dbReference type="ARBA" id="ARBA00022450"/>
    </source>
</evidence>
<dbReference type="InterPro" id="IPR000873">
    <property type="entry name" value="AMP-dep_synth/lig_dom"/>
</dbReference>
<dbReference type="Gene3D" id="3.30.300.30">
    <property type="match status" value="1"/>
</dbReference>
<reference evidence="5" key="1">
    <citation type="journal article" date="2015" name="Genome Announc.">
        <title>Draft Genome Sequence of the Pathogenic Filamentous Fungus Aspergillus udagawae Strain IFM 46973T.</title>
        <authorList>
            <person name="Kusuya Y."/>
            <person name="Takahashi-Nakaguchi A."/>
            <person name="Takahashi H."/>
            <person name="Yaguchi T."/>
        </authorList>
    </citation>
    <scope>NUCLEOTIDE SEQUENCE</scope>
    <source>
        <strain evidence="5">IFM 46973</strain>
    </source>
</reference>
<dbReference type="SUPFAM" id="SSF47336">
    <property type="entry name" value="ACP-like"/>
    <property type="match status" value="1"/>
</dbReference>
<gene>
    <name evidence="5" type="ORF">Aud_008870</name>
</gene>